<feature type="region of interest" description="Disordered" evidence="1">
    <location>
        <begin position="61"/>
        <end position="88"/>
    </location>
</feature>
<proteinExistence type="predicted"/>
<evidence type="ECO:0000313" key="2">
    <source>
        <dbReference type="EMBL" id="CAG8670144.1"/>
    </source>
</evidence>
<evidence type="ECO:0000313" key="3">
    <source>
        <dbReference type="Proteomes" id="UP000789572"/>
    </source>
</evidence>
<dbReference type="Proteomes" id="UP000789572">
    <property type="component" value="Unassembled WGS sequence"/>
</dbReference>
<dbReference type="AlphaFoldDB" id="A0A9N9HEV9"/>
<gene>
    <name evidence="2" type="ORF">POCULU_LOCUS10925</name>
</gene>
<accession>A0A9N9HEV9</accession>
<protein>
    <submittedName>
        <fullName evidence="2">520_t:CDS:1</fullName>
    </submittedName>
</protein>
<sequence length="124" mass="12657">FLRQVTGKEEVMEAMQAQGPGGGADGGDGGSIMLRVLDTDAGLLMMFVQSWTPTVSYALDVSGGAGGKAGHHGTPGRGGPGGKGGSSYSWSEQIYVRNWEGEVVPKWVNHHKPGGSDGPSGNSG</sequence>
<dbReference type="EMBL" id="CAJVPJ010006642">
    <property type="protein sequence ID" value="CAG8670144.1"/>
    <property type="molecule type" value="Genomic_DNA"/>
</dbReference>
<comment type="caution">
    <text evidence="2">The sequence shown here is derived from an EMBL/GenBank/DDBJ whole genome shotgun (WGS) entry which is preliminary data.</text>
</comment>
<feature type="non-terminal residue" evidence="2">
    <location>
        <position position="1"/>
    </location>
</feature>
<feature type="non-terminal residue" evidence="2">
    <location>
        <position position="124"/>
    </location>
</feature>
<name>A0A9N9HEV9_9GLOM</name>
<feature type="compositionally biased region" description="Gly residues" evidence="1">
    <location>
        <begin position="63"/>
        <end position="85"/>
    </location>
</feature>
<keyword evidence="3" id="KW-1185">Reference proteome</keyword>
<reference evidence="2" key="1">
    <citation type="submission" date="2021-06" db="EMBL/GenBank/DDBJ databases">
        <authorList>
            <person name="Kallberg Y."/>
            <person name="Tangrot J."/>
            <person name="Rosling A."/>
        </authorList>
    </citation>
    <scope>NUCLEOTIDE SEQUENCE</scope>
    <source>
        <strain evidence="2">IA702</strain>
    </source>
</reference>
<evidence type="ECO:0000256" key="1">
    <source>
        <dbReference type="SAM" id="MobiDB-lite"/>
    </source>
</evidence>
<organism evidence="2 3">
    <name type="scientific">Paraglomus occultum</name>
    <dbReference type="NCBI Taxonomy" id="144539"/>
    <lineage>
        <taxon>Eukaryota</taxon>
        <taxon>Fungi</taxon>
        <taxon>Fungi incertae sedis</taxon>
        <taxon>Mucoromycota</taxon>
        <taxon>Glomeromycotina</taxon>
        <taxon>Glomeromycetes</taxon>
        <taxon>Paraglomerales</taxon>
        <taxon>Paraglomeraceae</taxon>
        <taxon>Paraglomus</taxon>
    </lineage>
</organism>